<dbReference type="STRING" id="32264.T1JPM2"/>
<proteinExistence type="inferred from homology"/>
<evidence type="ECO:0000256" key="1">
    <source>
        <dbReference type="ARBA" id="ARBA00004123"/>
    </source>
</evidence>
<comment type="subcellular location">
    <subcellularLocation>
        <location evidence="1">Nucleus</location>
    </subcellularLocation>
</comment>
<evidence type="ECO:0000256" key="3">
    <source>
        <dbReference type="ARBA" id="ARBA00022705"/>
    </source>
</evidence>
<organism evidence="6 7">
    <name type="scientific">Tetranychus urticae</name>
    <name type="common">Two-spotted spider mite</name>
    <dbReference type="NCBI Taxonomy" id="32264"/>
    <lineage>
        <taxon>Eukaryota</taxon>
        <taxon>Metazoa</taxon>
        <taxon>Ecdysozoa</taxon>
        <taxon>Arthropoda</taxon>
        <taxon>Chelicerata</taxon>
        <taxon>Arachnida</taxon>
        <taxon>Acari</taxon>
        <taxon>Acariformes</taxon>
        <taxon>Trombidiformes</taxon>
        <taxon>Prostigmata</taxon>
        <taxon>Eleutherengona</taxon>
        <taxon>Raphignathae</taxon>
        <taxon>Tetranychoidea</taxon>
        <taxon>Tetranychidae</taxon>
        <taxon>Tetranychus</taxon>
    </lineage>
</organism>
<dbReference type="PANTHER" id="PTHR10507">
    <property type="entry name" value="CDC45-RELATED PROTEIN"/>
    <property type="match status" value="1"/>
</dbReference>
<dbReference type="GO" id="GO:1902977">
    <property type="term" value="P:mitotic DNA replication preinitiation complex assembly"/>
    <property type="evidence" value="ECO:0007669"/>
    <property type="project" value="TreeGrafter"/>
</dbReference>
<keyword evidence="3" id="KW-0235">DNA replication</keyword>
<accession>T1JPM2</accession>
<gene>
    <name evidence="6" type="primary">107369335</name>
</gene>
<keyword evidence="5" id="KW-0131">Cell cycle</keyword>
<reference evidence="6" key="2">
    <citation type="submission" date="2015-06" db="UniProtKB">
        <authorList>
            <consortium name="EnsemblMetazoa"/>
        </authorList>
    </citation>
    <scope>IDENTIFICATION</scope>
</reference>
<dbReference type="eggNOG" id="KOG2475">
    <property type="taxonomic scope" value="Eukaryota"/>
</dbReference>
<keyword evidence="4" id="KW-0539">Nucleus</keyword>
<name>T1JPM2_TETUR</name>
<dbReference type="OMA" id="EDCFMEA"/>
<dbReference type="HOGENOM" id="CLU_005871_4_0_1"/>
<dbReference type="EMBL" id="CAEY01000428">
    <property type="status" value="NOT_ANNOTATED_CDS"/>
    <property type="molecule type" value="Genomic_DNA"/>
</dbReference>
<reference evidence="7" key="1">
    <citation type="submission" date="2011-08" db="EMBL/GenBank/DDBJ databases">
        <authorList>
            <person name="Rombauts S."/>
        </authorList>
    </citation>
    <scope>NUCLEOTIDE SEQUENCE</scope>
    <source>
        <strain evidence="7">London</strain>
    </source>
</reference>
<dbReference type="GO" id="GO:0031261">
    <property type="term" value="C:DNA replication preinitiation complex"/>
    <property type="evidence" value="ECO:0007669"/>
    <property type="project" value="TreeGrafter"/>
</dbReference>
<dbReference type="EnsemblMetazoa" id="tetur01g00110.1">
    <property type="protein sequence ID" value="tetur01g00110.1"/>
    <property type="gene ID" value="tetur01g00110"/>
</dbReference>
<dbReference type="PANTHER" id="PTHR10507:SF0">
    <property type="entry name" value="CELL DIVISION CONTROL PROTEIN 45 HOMOLOG"/>
    <property type="match status" value="1"/>
</dbReference>
<dbReference type="GO" id="GO:0003682">
    <property type="term" value="F:chromatin binding"/>
    <property type="evidence" value="ECO:0007669"/>
    <property type="project" value="TreeGrafter"/>
</dbReference>
<dbReference type="InterPro" id="IPR003874">
    <property type="entry name" value="CDC45"/>
</dbReference>
<dbReference type="Pfam" id="PF02724">
    <property type="entry name" value="CDC45"/>
    <property type="match status" value="1"/>
</dbReference>
<dbReference type="AlphaFoldDB" id="T1JPM2"/>
<evidence type="ECO:0000256" key="4">
    <source>
        <dbReference type="ARBA" id="ARBA00023242"/>
    </source>
</evidence>
<evidence type="ECO:0000313" key="7">
    <source>
        <dbReference type="Proteomes" id="UP000015104"/>
    </source>
</evidence>
<dbReference type="KEGG" id="tut:107369335"/>
<protein>
    <submittedName>
        <fullName evidence="6">Uncharacterized protein</fullName>
    </submittedName>
</protein>
<evidence type="ECO:0000313" key="6">
    <source>
        <dbReference type="EnsemblMetazoa" id="tetur01g00110.1"/>
    </source>
</evidence>
<keyword evidence="7" id="KW-1185">Reference proteome</keyword>
<dbReference type="GO" id="GO:0000727">
    <property type="term" value="P:double-strand break repair via break-induced replication"/>
    <property type="evidence" value="ECO:0007669"/>
    <property type="project" value="TreeGrafter"/>
</dbReference>
<comment type="similarity">
    <text evidence="2">Belongs to the CDC45 family.</text>
</comment>
<dbReference type="GO" id="GO:0006270">
    <property type="term" value="P:DNA replication initiation"/>
    <property type="evidence" value="ECO:0007669"/>
    <property type="project" value="InterPro"/>
</dbReference>
<dbReference type="OrthoDB" id="10258882at2759"/>
<dbReference type="Proteomes" id="UP000015104">
    <property type="component" value="Unassembled WGS sequence"/>
</dbReference>
<dbReference type="GO" id="GO:0003688">
    <property type="term" value="F:DNA replication origin binding"/>
    <property type="evidence" value="ECO:0007669"/>
    <property type="project" value="TreeGrafter"/>
</dbReference>
<evidence type="ECO:0000256" key="2">
    <source>
        <dbReference type="ARBA" id="ARBA00010727"/>
    </source>
</evidence>
<evidence type="ECO:0000256" key="5">
    <source>
        <dbReference type="ARBA" id="ARBA00023306"/>
    </source>
</evidence>
<dbReference type="GO" id="GO:0003697">
    <property type="term" value="F:single-stranded DNA binding"/>
    <property type="evidence" value="ECO:0007669"/>
    <property type="project" value="TreeGrafter"/>
</dbReference>
<sequence>MFIQDLGKEFYELLYGQRILVLVNYDVDATCAAKLLSSLFRSDNILFTIVPILDAEDLFVTYTAHRASVKYILLINIGASLDIVELLEPEDEQVFFIADSHRPVDVYNAYRGNQVRLLMKNDDAGEIPSYEDLFRDSDDEDDDEGSQSIAGMTLEQLEKRQERRTWNEKRLKILSEYHEFNYYGESVAWTFFNLARKLGKDSNELLWLAIVGIYDLRLTGRIDRNTFKGYLGQLKSHVKRLGDLKSNVNLFREATPIDDIFNAPAGRRSCISVTHKKDLQLLLYRHWNLHDSLKHTMHVSCQFRVWHLRGYKRLLEFLAELGIPLRQSKQKFACMDLELRKHIQEWVSDLTEKYGLSKIIDDTFEASHGFKYKFVASDVVYGVKALLESPNKELSPKEKFMKALDSLSWTKTDVLIEGIELAKLQHSAILKAVHDIIEMRAIESAGPFLHTIIPEGAPDAKLFSYPGCLIALARFALEAYVVSVRRKRVLDLPLIVVTPDVNTPGCSLAVGIPPVSQDPTKNLFGTAFIEAGKMINCQIEVTLYDMCVVRFPSEERSNLFEALIIQLR</sequence>